<dbReference type="AlphaFoldDB" id="A0A3N0I1C3"/>
<evidence type="ECO:0000313" key="3">
    <source>
        <dbReference type="Proteomes" id="UP000276568"/>
    </source>
</evidence>
<dbReference type="Proteomes" id="UP000276568">
    <property type="component" value="Unassembled WGS sequence"/>
</dbReference>
<evidence type="ECO:0000256" key="1">
    <source>
        <dbReference type="SAM" id="MobiDB-lite"/>
    </source>
</evidence>
<dbReference type="EMBL" id="RJQC01000002">
    <property type="protein sequence ID" value="RNM30697.1"/>
    <property type="molecule type" value="Genomic_DNA"/>
</dbReference>
<proteinExistence type="predicted"/>
<dbReference type="RefSeq" id="WP_128520604.1">
    <property type="nucleotide sequence ID" value="NZ_RJQC01000002.1"/>
</dbReference>
<reference evidence="2 3" key="1">
    <citation type="submission" date="2018-11" db="EMBL/GenBank/DDBJ databases">
        <title>Clostridium sp. nov., a member of the family Erysipelotrichaceae isolated from pig faeces.</title>
        <authorList>
            <person name="Chang Y.-H."/>
        </authorList>
    </citation>
    <scope>NUCLEOTIDE SEQUENCE [LARGE SCALE GENOMIC DNA]</scope>
    <source>
        <strain evidence="2 3">YH-panp20</strain>
    </source>
</reference>
<evidence type="ECO:0008006" key="4">
    <source>
        <dbReference type="Google" id="ProtNLM"/>
    </source>
</evidence>
<name>A0A3N0I1C3_9FIRM</name>
<gene>
    <name evidence="2" type="ORF">EDX97_07915</name>
</gene>
<feature type="region of interest" description="Disordered" evidence="1">
    <location>
        <begin position="148"/>
        <end position="187"/>
    </location>
</feature>
<dbReference type="OrthoDB" id="1862697at2"/>
<dbReference type="Pfam" id="PF06810">
    <property type="entry name" value="Phage_scaffold"/>
    <property type="match status" value="1"/>
</dbReference>
<accession>A0A3N0I1C3</accession>
<protein>
    <recommendedName>
        <fullName evidence="4">Phage minor structural protein GP20</fullName>
    </recommendedName>
</protein>
<keyword evidence="3" id="KW-1185">Reference proteome</keyword>
<dbReference type="InterPro" id="IPR009636">
    <property type="entry name" value="SCAF"/>
</dbReference>
<sequence length="187" mass="20694">MGHLDFLKPVLGDELYEQVEAKLKDNKDVNLANLASGEYVSKAKYDDDIKARDAKISELTDSVKKFDGVDIDSLKNQVTEWQKKYDKDISETKLNSAIQLAVAKANPIDSKALMPYIDKSIIKFDQEGNLVGLNEQIEKAKKDQSFLFAENNGGGTKPKQVNLGGQHTNSTESEEAELRGAFGLKAK</sequence>
<organism evidence="2 3">
    <name type="scientific">Absicoccus porci</name>
    <dbReference type="NCBI Taxonomy" id="2486576"/>
    <lineage>
        <taxon>Bacteria</taxon>
        <taxon>Bacillati</taxon>
        <taxon>Bacillota</taxon>
        <taxon>Erysipelotrichia</taxon>
        <taxon>Erysipelotrichales</taxon>
        <taxon>Erysipelotrichaceae</taxon>
        <taxon>Absicoccus</taxon>
    </lineage>
</organism>
<comment type="caution">
    <text evidence="2">The sequence shown here is derived from an EMBL/GenBank/DDBJ whole genome shotgun (WGS) entry which is preliminary data.</text>
</comment>
<evidence type="ECO:0000313" key="2">
    <source>
        <dbReference type="EMBL" id="RNM30697.1"/>
    </source>
</evidence>